<dbReference type="Gene3D" id="3.30.950.10">
    <property type="entry name" value="Methyltransferase, Cobalt-precorrin-4 Transmethylase, Domain 2"/>
    <property type="match status" value="1"/>
</dbReference>
<keyword evidence="3" id="KW-0489">Methyltransferase</keyword>
<dbReference type="InterPro" id="IPR051810">
    <property type="entry name" value="Precorrin_MeTrfase"/>
</dbReference>
<evidence type="ECO:0000256" key="1">
    <source>
        <dbReference type="ARBA" id="ARBA00004953"/>
    </source>
</evidence>
<dbReference type="PANTHER" id="PTHR47036:SF1">
    <property type="entry name" value="COBALT-FACTOR III C(17)-METHYLTRANSFERASE-RELATED"/>
    <property type="match status" value="1"/>
</dbReference>
<dbReference type="Proteomes" id="UP001138768">
    <property type="component" value="Unassembled WGS sequence"/>
</dbReference>
<protein>
    <submittedName>
        <fullName evidence="7">Precorrin-3B C(17)-methyltransferase</fullName>
    </submittedName>
</protein>
<dbReference type="GO" id="GO:0009236">
    <property type="term" value="P:cobalamin biosynthetic process"/>
    <property type="evidence" value="ECO:0007669"/>
    <property type="project" value="UniProtKB-KW"/>
</dbReference>
<keyword evidence="5" id="KW-0949">S-adenosyl-L-methionine</keyword>
<dbReference type="EMBL" id="NRRY01000003">
    <property type="protein sequence ID" value="MBK1617485.1"/>
    <property type="molecule type" value="Genomic_DNA"/>
</dbReference>
<evidence type="ECO:0000256" key="2">
    <source>
        <dbReference type="ARBA" id="ARBA00022573"/>
    </source>
</evidence>
<reference evidence="7 8" key="1">
    <citation type="journal article" date="2020" name="Microorganisms">
        <title>Osmotic Adaptation and Compatible Solute Biosynthesis of Phototrophic Bacteria as Revealed from Genome Analyses.</title>
        <authorList>
            <person name="Imhoff J.F."/>
            <person name="Rahn T."/>
            <person name="Kunzel S."/>
            <person name="Keller A."/>
            <person name="Neulinger S.C."/>
        </authorList>
    </citation>
    <scope>NUCLEOTIDE SEQUENCE [LARGE SCALE GENOMIC DNA]</scope>
    <source>
        <strain evidence="7 8">DSM 25653</strain>
    </source>
</reference>
<feature type="domain" description="Tetrapyrrole methylase" evidence="6">
    <location>
        <begin position="19"/>
        <end position="227"/>
    </location>
</feature>
<dbReference type="AlphaFoldDB" id="A0A9X0W5W7"/>
<gene>
    <name evidence="7" type="primary">cobJ</name>
    <name evidence="7" type="ORF">CKO42_03250</name>
</gene>
<dbReference type="PANTHER" id="PTHR47036">
    <property type="entry name" value="COBALT-FACTOR III C(17)-METHYLTRANSFERASE-RELATED"/>
    <property type="match status" value="1"/>
</dbReference>
<dbReference type="InterPro" id="IPR035996">
    <property type="entry name" value="4pyrrol_Methylase_sf"/>
</dbReference>
<evidence type="ECO:0000256" key="5">
    <source>
        <dbReference type="ARBA" id="ARBA00022691"/>
    </source>
</evidence>
<keyword evidence="8" id="KW-1185">Reference proteome</keyword>
<evidence type="ECO:0000313" key="8">
    <source>
        <dbReference type="Proteomes" id="UP001138768"/>
    </source>
</evidence>
<dbReference type="GO" id="GO:0008168">
    <property type="term" value="F:methyltransferase activity"/>
    <property type="evidence" value="ECO:0007669"/>
    <property type="project" value="UniProtKB-KW"/>
</dbReference>
<evidence type="ECO:0000259" key="6">
    <source>
        <dbReference type="Pfam" id="PF00590"/>
    </source>
</evidence>
<dbReference type="InterPro" id="IPR006363">
    <property type="entry name" value="Cbl_synth_CobJ/CibH_dom"/>
</dbReference>
<evidence type="ECO:0000256" key="4">
    <source>
        <dbReference type="ARBA" id="ARBA00022679"/>
    </source>
</evidence>
<dbReference type="InterPro" id="IPR014777">
    <property type="entry name" value="4pyrrole_Mease_sub1"/>
</dbReference>
<proteinExistence type="predicted"/>
<dbReference type="SUPFAM" id="SSF53790">
    <property type="entry name" value="Tetrapyrrole methylase"/>
    <property type="match status" value="1"/>
</dbReference>
<comment type="pathway">
    <text evidence="1">Cofactor biosynthesis; adenosylcobalamin biosynthesis.</text>
</comment>
<dbReference type="CDD" id="cd11646">
    <property type="entry name" value="Precorrin_3B_C17_MT"/>
    <property type="match status" value="1"/>
</dbReference>
<dbReference type="NCBIfam" id="TIGR01466">
    <property type="entry name" value="cobJ_cbiH"/>
    <property type="match status" value="1"/>
</dbReference>
<comment type="caution">
    <text evidence="7">The sequence shown here is derived from an EMBL/GenBank/DDBJ whole genome shotgun (WGS) entry which is preliminary data.</text>
</comment>
<evidence type="ECO:0000313" key="7">
    <source>
        <dbReference type="EMBL" id="MBK1617485.1"/>
    </source>
</evidence>
<dbReference type="GO" id="GO:0032259">
    <property type="term" value="P:methylation"/>
    <property type="evidence" value="ECO:0007669"/>
    <property type="project" value="UniProtKB-KW"/>
</dbReference>
<dbReference type="Gene3D" id="3.40.1010.10">
    <property type="entry name" value="Cobalt-precorrin-4 Transmethylase, Domain 1"/>
    <property type="match status" value="1"/>
</dbReference>
<name>A0A9X0W5W7_9GAMM</name>
<sequence>MQLEQQNRAKPNSEGWLRVIGLGPGDPALLAPAARAALSEAEDIIGYRTYLQLAGPFRDDQRVHDSDNRVELERARHAFQLAAAGGRVVIVSSGDPGVFAMATAVMEALEQANDPAWGTIDLQIIPGISAAQAAAARIGAPLGHDFCTLSLSDNLKPWSVIARRLQLAAEADLVIALYNPGSHARPHQFNEALALLREHRTPETPVILGRSIGRTDEQVIVTPLAEVDPAQVDMRTVIIIGSSQTRIIEAAAGRRWVYTPRWYPEAG</sequence>
<evidence type="ECO:0000256" key="3">
    <source>
        <dbReference type="ARBA" id="ARBA00022603"/>
    </source>
</evidence>
<dbReference type="InterPro" id="IPR000878">
    <property type="entry name" value="4pyrrol_Mease"/>
</dbReference>
<keyword evidence="2" id="KW-0169">Cobalamin biosynthesis</keyword>
<dbReference type="InterPro" id="IPR014776">
    <property type="entry name" value="4pyrrole_Mease_sub2"/>
</dbReference>
<dbReference type="RefSeq" id="WP_200238702.1">
    <property type="nucleotide sequence ID" value="NZ_NRRY01000003.1"/>
</dbReference>
<accession>A0A9X0W5W7</accession>
<organism evidence="7 8">
    <name type="scientific">Lamprobacter modestohalophilus</name>
    <dbReference type="NCBI Taxonomy" id="1064514"/>
    <lineage>
        <taxon>Bacteria</taxon>
        <taxon>Pseudomonadati</taxon>
        <taxon>Pseudomonadota</taxon>
        <taxon>Gammaproteobacteria</taxon>
        <taxon>Chromatiales</taxon>
        <taxon>Chromatiaceae</taxon>
        <taxon>Lamprobacter</taxon>
    </lineage>
</organism>
<keyword evidence="4" id="KW-0808">Transferase</keyword>
<dbReference type="Pfam" id="PF00590">
    <property type="entry name" value="TP_methylase"/>
    <property type="match status" value="1"/>
</dbReference>